<evidence type="ECO:0000313" key="2">
    <source>
        <dbReference type="Proteomes" id="UP000054477"/>
    </source>
</evidence>
<gene>
    <name evidence="1" type="ORF">K443DRAFT_678498</name>
</gene>
<accession>A0A0C9XUL8</accession>
<sequence>MPSMRSEVVRLCSECRHNGERLQLSCWMCCTVSNIKKEGPLFRLVLSTLSIHVELKKRLKNPEMSRAFKPTRRTVEALP</sequence>
<dbReference type="AlphaFoldDB" id="A0A0C9XUL8"/>
<reference evidence="1 2" key="1">
    <citation type="submission" date="2014-04" db="EMBL/GenBank/DDBJ databases">
        <authorList>
            <consortium name="DOE Joint Genome Institute"/>
            <person name="Kuo A."/>
            <person name="Kohler A."/>
            <person name="Nagy L.G."/>
            <person name="Floudas D."/>
            <person name="Copeland A."/>
            <person name="Barry K.W."/>
            <person name="Cichocki N."/>
            <person name="Veneault-Fourrey C."/>
            <person name="LaButti K."/>
            <person name="Lindquist E.A."/>
            <person name="Lipzen A."/>
            <person name="Lundell T."/>
            <person name="Morin E."/>
            <person name="Murat C."/>
            <person name="Sun H."/>
            <person name="Tunlid A."/>
            <person name="Henrissat B."/>
            <person name="Grigoriev I.V."/>
            <person name="Hibbett D.S."/>
            <person name="Martin F."/>
            <person name="Nordberg H.P."/>
            <person name="Cantor M.N."/>
            <person name="Hua S.X."/>
        </authorList>
    </citation>
    <scope>NUCLEOTIDE SEQUENCE [LARGE SCALE GENOMIC DNA]</scope>
    <source>
        <strain evidence="1 2">LaAM-08-1</strain>
    </source>
</reference>
<keyword evidence="2" id="KW-1185">Reference proteome</keyword>
<reference evidence="2" key="2">
    <citation type="submission" date="2015-01" db="EMBL/GenBank/DDBJ databases">
        <title>Evolutionary Origins and Diversification of the Mycorrhizal Mutualists.</title>
        <authorList>
            <consortium name="DOE Joint Genome Institute"/>
            <consortium name="Mycorrhizal Genomics Consortium"/>
            <person name="Kohler A."/>
            <person name="Kuo A."/>
            <person name="Nagy L.G."/>
            <person name="Floudas D."/>
            <person name="Copeland A."/>
            <person name="Barry K.W."/>
            <person name="Cichocki N."/>
            <person name="Veneault-Fourrey C."/>
            <person name="LaButti K."/>
            <person name="Lindquist E.A."/>
            <person name="Lipzen A."/>
            <person name="Lundell T."/>
            <person name="Morin E."/>
            <person name="Murat C."/>
            <person name="Riley R."/>
            <person name="Ohm R."/>
            <person name="Sun H."/>
            <person name="Tunlid A."/>
            <person name="Henrissat B."/>
            <person name="Grigoriev I.V."/>
            <person name="Hibbett D.S."/>
            <person name="Martin F."/>
        </authorList>
    </citation>
    <scope>NUCLEOTIDE SEQUENCE [LARGE SCALE GENOMIC DNA]</scope>
    <source>
        <strain evidence="2">LaAM-08-1</strain>
    </source>
</reference>
<dbReference type="EMBL" id="KN838608">
    <property type="protein sequence ID" value="KIK01362.1"/>
    <property type="molecule type" value="Genomic_DNA"/>
</dbReference>
<organism evidence="1 2">
    <name type="scientific">Laccaria amethystina LaAM-08-1</name>
    <dbReference type="NCBI Taxonomy" id="1095629"/>
    <lineage>
        <taxon>Eukaryota</taxon>
        <taxon>Fungi</taxon>
        <taxon>Dikarya</taxon>
        <taxon>Basidiomycota</taxon>
        <taxon>Agaricomycotina</taxon>
        <taxon>Agaricomycetes</taxon>
        <taxon>Agaricomycetidae</taxon>
        <taxon>Agaricales</taxon>
        <taxon>Agaricineae</taxon>
        <taxon>Hydnangiaceae</taxon>
        <taxon>Laccaria</taxon>
    </lineage>
</organism>
<evidence type="ECO:0000313" key="1">
    <source>
        <dbReference type="EMBL" id="KIK01362.1"/>
    </source>
</evidence>
<protein>
    <submittedName>
        <fullName evidence="1">Uncharacterized protein</fullName>
    </submittedName>
</protein>
<name>A0A0C9XUL8_9AGAR</name>
<dbReference type="HOGENOM" id="CLU_2606424_0_0_1"/>
<dbReference type="Proteomes" id="UP000054477">
    <property type="component" value="Unassembled WGS sequence"/>
</dbReference>
<proteinExistence type="predicted"/>